<evidence type="ECO:0000313" key="6">
    <source>
        <dbReference type="EMBL" id="OZT73788.1"/>
    </source>
</evidence>
<dbReference type="GO" id="GO:0003677">
    <property type="term" value="F:DNA binding"/>
    <property type="evidence" value="ECO:0007669"/>
    <property type="project" value="UniProtKB-KW"/>
</dbReference>
<protein>
    <submittedName>
        <fullName evidence="6">Transcriptional regulator</fullName>
    </submittedName>
</protein>
<evidence type="ECO:0000256" key="3">
    <source>
        <dbReference type="ARBA" id="ARBA00023163"/>
    </source>
</evidence>
<dbReference type="InterPro" id="IPR051081">
    <property type="entry name" value="HTH_MetalResp_TranReg"/>
</dbReference>
<dbReference type="PANTHER" id="PTHR33154">
    <property type="entry name" value="TRANSCRIPTIONAL REGULATOR, ARSR FAMILY"/>
    <property type="match status" value="1"/>
</dbReference>
<dbReference type="CDD" id="cd00090">
    <property type="entry name" value="HTH_ARSR"/>
    <property type="match status" value="1"/>
</dbReference>
<evidence type="ECO:0000313" key="7">
    <source>
        <dbReference type="Proteomes" id="UP000005756"/>
    </source>
</evidence>
<evidence type="ECO:0000256" key="2">
    <source>
        <dbReference type="ARBA" id="ARBA00023125"/>
    </source>
</evidence>
<dbReference type="PROSITE" id="PS50987">
    <property type="entry name" value="HTH_ARSR_2"/>
    <property type="match status" value="1"/>
</dbReference>
<dbReference type="InterPro" id="IPR036390">
    <property type="entry name" value="WH_DNA-bd_sf"/>
</dbReference>
<evidence type="ECO:0000313" key="5">
    <source>
        <dbReference type="EMBL" id="EHJ93178.1"/>
    </source>
</evidence>
<keyword evidence="8" id="KW-1185">Reference proteome</keyword>
<dbReference type="InterPro" id="IPR001845">
    <property type="entry name" value="HTH_ArsR_DNA-bd_dom"/>
</dbReference>
<dbReference type="GO" id="GO:0003700">
    <property type="term" value="F:DNA-binding transcription factor activity"/>
    <property type="evidence" value="ECO:0007669"/>
    <property type="project" value="InterPro"/>
</dbReference>
<evidence type="ECO:0000256" key="1">
    <source>
        <dbReference type="ARBA" id="ARBA00023015"/>
    </source>
</evidence>
<dbReference type="SUPFAM" id="SSF46785">
    <property type="entry name" value="Winged helix' DNA-binding domain"/>
    <property type="match status" value="1"/>
</dbReference>
<sequence length="101" mass="11553">MFMDINTVLSALANPVRLDILSWLKEPERYFPQQKDTAPEGGICVSHICEKTDLSQPTISLYLSTLSRAGLVSSERVGQWTYYRYEHDVAEAFLNELSQRL</sequence>
<keyword evidence="2" id="KW-0238">DNA-binding</keyword>
<gene>
    <name evidence="6" type="ORF">CE457_12420</name>
    <name evidence="5" type="ORF">KUC_0123</name>
</gene>
<dbReference type="Proteomes" id="UP000216538">
    <property type="component" value="Unassembled WGS sequence"/>
</dbReference>
<feature type="domain" description="HTH arsR-type" evidence="4">
    <location>
        <begin position="1"/>
        <end position="101"/>
    </location>
</feature>
<dbReference type="STRING" id="1072583.KUC_0123"/>
<reference evidence="5 7" key="1">
    <citation type="submission" date="2011-10" db="EMBL/GenBank/DDBJ databases">
        <authorList>
            <person name="Quillaguamn J."/>
            <person name="Guzmn D."/>
            <person name="Balderrama-Subieta A."/>
            <person name="Cardona-Ortuo C."/>
            <person name="Guevara-Martnez M."/>
            <person name="Callisaya-Quispe N."/>
        </authorList>
    </citation>
    <scope>NUCLEOTIDE SEQUENCE [LARGE SCALE GENOMIC DNA]</scope>
    <source>
        <strain evidence="5 7">LC1</strain>
    </source>
</reference>
<dbReference type="PANTHER" id="PTHR33154:SF33">
    <property type="entry name" value="TRANSCRIPTIONAL REPRESSOR SDPR"/>
    <property type="match status" value="1"/>
</dbReference>
<evidence type="ECO:0000313" key="8">
    <source>
        <dbReference type="Proteomes" id="UP000216538"/>
    </source>
</evidence>
<dbReference type="InterPro" id="IPR036388">
    <property type="entry name" value="WH-like_DNA-bd_sf"/>
</dbReference>
<evidence type="ECO:0000259" key="4">
    <source>
        <dbReference type="PROSITE" id="PS50987"/>
    </source>
</evidence>
<organism evidence="5 7">
    <name type="scientific">Vreelandella boliviensis LC1</name>
    <dbReference type="NCBI Taxonomy" id="1072583"/>
    <lineage>
        <taxon>Bacteria</taxon>
        <taxon>Pseudomonadati</taxon>
        <taxon>Pseudomonadota</taxon>
        <taxon>Gammaproteobacteria</taxon>
        <taxon>Oceanospirillales</taxon>
        <taxon>Halomonadaceae</taxon>
        <taxon>Vreelandella</taxon>
    </lineage>
</organism>
<keyword evidence="1" id="KW-0805">Transcription regulation</keyword>
<keyword evidence="3" id="KW-0804">Transcription</keyword>
<dbReference type="Pfam" id="PF01022">
    <property type="entry name" value="HTH_5"/>
    <property type="match status" value="1"/>
</dbReference>
<dbReference type="OrthoDB" id="9793058at2"/>
<dbReference type="EMBL" id="JH393257">
    <property type="protein sequence ID" value="EHJ93178.1"/>
    <property type="molecule type" value="Genomic_DNA"/>
</dbReference>
<dbReference type="SMART" id="SM00418">
    <property type="entry name" value="HTH_ARSR"/>
    <property type="match status" value="1"/>
</dbReference>
<dbReference type="InterPro" id="IPR011991">
    <property type="entry name" value="ArsR-like_HTH"/>
</dbReference>
<accession>A0A265DXR1</accession>
<dbReference type="Gene3D" id="1.10.10.10">
    <property type="entry name" value="Winged helix-like DNA-binding domain superfamily/Winged helix DNA-binding domain"/>
    <property type="match status" value="1"/>
</dbReference>
<dbReference type="Proteomes" id="UP000005756">
    <property type="component" value="Unassembled WGS sequence"/>
</dbReference>
<reference evidence="6 8" key="2">
    <citation type="submission" date="2017-07" db="EMBL/GenBank/DDBJ databases">
        <title>Shotgun whole genome sequences of three halophilic bacterial isolates.</title>
        <authorList>
            <person name="Pozzo T."/>
            <person name="Higdon S.M."/>
            <person name="Quillaguaman J."/>
        </authorList>
    </citation>
    <scope>NUCLEOTIDE SEQUENCE [LARGE SCALE GENOMIC DNA]</scope>
    <source>
        <strain evidence="6 8">LC1</strain>
    </source>
</reference>
<name>A0A265DXR1_9GAMM</name>
<dbReference type="AlphaFoldDB" id="A0A265DXR1"/>
<proteinExistence type="predicted"/>
<dbReference type="EMBL" id="NPEY01000008">
    <property type="protein sequence ID" value="OZT73788.1"/>
    <property type="molecule type" value="Genomic_DNA"/>
</dbReference>